<organism evidence="1 2">
    <name type="scientific">Entotheonella factor</name>
    <dbReference type="NCBI Taxonomy" id="1429438"/>
    <lineage>
        <taxon>Bacteria</taxon>
        <taxon>Pseudomonadati</taxon>
        <taxon>Nitrospinota/Tectimicrobiota group</taxon>
        <taxon>Candidatus Tectimicrobiota</taxon>
        <taxon>Candidatus Entotheonellia</taxon>
        <taxon>Candidatus Entotheonellales</taxon>
        <taxon>Candidatus Entotheonellaceae</taxon>
        <taxon>Candidatus Entotheonella</taxon>
    </lineage>
</organism>
<sequence length="232" mass="26436">MYVNTQAGIHEPRDLIGKRVGLRSFQTILSVLAKGDLSHEYNVPLDQVTWVTSAVEPVPFDPPAGVCIERAPDDTNIETLLVQGEIQAYMVPRMPRPFVQGVPQIARLFGDSRAEELAYYQRNGFYPIMHVLAVKPEVLDAHPEVALALFDVFERAKEKAFHYYDDPNWSHLAWAAHLQQEEREAMGADAWGNGLARNRKNLERFIQYELDQGLVDRQLEVEELFHEATHAT</sequence>
<name>W4LCA1_ENTF1</name>
<dbReference type="AlphaFoldDB" id="W4LCA1"/>
<comment type="caution">
    <text evidence="1">The sequence shown here is derived from an EMBL/GenBank/DDBJ whole genome shotgun (WGS) entry which is preliminary data.</text>
</comment>
<evidence type="ECO:0000313" key="2">
    <source>
        <dbReference type="Proteomes" id="UP000019141"/>
    </source>
</evidence>
<gene>
    <name evidence="1" type="ORF">ETSY1_32630</name>
</gene>
<evidence type="ECO:0000313" key="1">
    <source>
        <dbReference type="EMBL" id="ETW94951.1"/>
    </source>
</evidence>
<dbReference type="Proteomes" id="UP000019141">
    <property type="component" value="Unassembled WGS sequence"/>
</dbReference>
<accession>W4LCA1</accession>
<protein>
    <recommendedName>
        <fullName evidence="3">SsuA/THI5-like domain-containing protein</fullName>
    </recommendedName>
</protein>
<dbReference type="EMBL" id="AZHW01000979">
    <property type="protein sequence ID" value="ETW94951.1"/>
    <property type="molecule type" value="Genomic_DNA"/>
</dbReference>
<proteinExistence type="predicted"/>
<keyword evidence="2" id="KW-1185">Reference proteome</keyword>
<reference evidence="1 2" key="1">
    <citation type="journal article" date="2014" name="Nature">
        <title>An environmental bacterial taxon with a large and distinct metabolic repertoire.</title>
        <authorList>
            <person name="Wilson M.C."/>
            <person name="Mori T."/>
            <person name="Ruckert C."/>
            <person name="Uria A.R."/>
            <person name="Helf M.J."/>
            <person name="Takada K."/>
            <person name="Gernert C."/>
            <person name="Steffens U.A."/>
            <person name="Heycke N."/>
            <person name="Schmitt S."/>
            <person name="Rinke C."/>
            <person name="Helfrich E.J."/>
            <person name="Brachmann A.O."/>
            <person name="Gurgui C."/>
            <person name="Wakimoto T."/>
            <person name="Kracht M."/>
            <person name="Crusemann M."/>
            <person name="Hentschel U."/>
            <person name="Abe I."/>
            <person name="Matsunaga S."/>
            <person name="Kalinowski J."/>
            <person name="Takeyama H."/>
            <person name="Piel J."/>
        </authorList>
    </citation>
    <scope>NUCLEOTIDE SEQUENCE [LARGE SCALE GENOMIC DNA]</scope>
    <source>
        <strain evidence="2">TSY1</strain>
    </source>
</reference>
<dbReference type="HOGENOM" id="CLU_072759_1_0_7"/>
<evidence type="ECO:0008006" key="3">
    <source>
        <dbReference type="Google" id="ProtNLM"/>
    </source>
</evidence>
<dbReference type="SUPFAM" id="SSF53850">
    <property type="entry name" value="Periplasmic binding protein-like II"/>
    <property type="match status" value="1"/>
</dbReference>